<dbReference type="GO" id="GO:0016298">
    <property type="term" value="F:lipase activity"/>
    <property type="evidence" value="ECO:0007669"/>
    <property type="project" value="TreeGrafter"/>
</dbReference>
<gene>
    <name evidence="1" type="ORF">L596_020675</name>
</gene>
<evidence type="ECO:0000313" key="1">
    <source>
        <dbReference type="EMBL" id="TKR73358.1"/>
    </source>
</evidence>
<name>A0A4U5MUF6_STECR</name>
<dbReference type="Gene3D" id="3.40.50.1820">
    <property type="entry name" value="alpha/beta hydrolase"/>
    <property type="match status" value="1"/>
</dbReference>
<accession>A0A4U5MUF6</accession>
<dbReference type="Pfam" id="PF01674">
    <property type="entry name" value="Lipase_2"/>
    <property type="match status" value="1"/>
</dbReference>
<dbReference type="EMBL" id="AZBU02000006">
    <property type="protein sequence ID" value="TKR73358.1"/>
    <property type="molecule type" value="Genomic_DNA"/>
</dbReference>
<dbReference type="PANTHER" id="PTHR32015">
    <property type="entry name" value="FASTING INDUCED LIPASE"/>
    <property type="match status" value="1"/>
</dbReference>
<dbReference type="PANTHER" id="PTHR32015:SF9">
    <property type="entry name" value="LIPASE RELATED-RELATED"/>
    <property type="match status" value="1"/>
</dbReference>
<dbReference type="AlphaFoldDB" id="A0A4U5MUF6"/>
<sequence>MGVTMARPIIKGLKVKILMIYTFIGIAGGNYGLCLCASAATETWEGCNTVNGFAPGTCRSANATCTVDPENCQVNNYASLLDKANKNLIREGRKTYAIWSTKDEIITNKNLVFGRYTSSFPTMDNHIEFHDYNHMDTKDKTVQQQYEWVQH</sequence>
<dbReference type="Proteomes" id="UP000298663">
    <property type="component" value="Unassembled WGS sequence"/>
</dbReference>
<reference evidence="1 2" key="2">
    <citation type="journal article" date="2019" name="G3 (Bethesda)">
        <title>Hybrid Assembly of the Genome of the Entomopathogenic Nematode Steinernema carpocapsae Identifies the X-Chromosome.</title>
        <authorList>
            <person name="Serra L."/>
            <person name="Macchietto M."/>
            <person name="Macias-Munoz A."/>
            <person name="McGill C.J."/>
            <person name="Rodriguez I.M."/>
            <person name="Rodriguez B."/>
            <person name="Murad R."/>
            <person name="Mortazavi A."/>
        </authorList>
    </citation>
    <scope>NUCLEOTIDE SEQUENCE [LARGE SCALE GENOMIC DNA]</scope>
    <source>
        <strain evidence="1 2">ALL</strain>
    </source>
</reference>
<dbReference type="InterPro" id="IPR002918">
    <property type="entry name" value="Lipase_EstA/Esterase_EstB"/>
</dbReference>
<dbReference type="GO" id="GO:0016042">
    <property type="term" value="P:lipid catabolic process"/>
    <property type="evidence" value="ECO:0007669"/>
    <property type="project" value="InterPro"/>
</dbReference>
<proteinExistence type="predicted"/>
<comment type="caution">
    <text evidence="1">The sequence shown here is derived from an EMBL/GenBank/DDBJ whole genome shotgun (WGS) entry which is preliminary data.</text>
</comment>
<reference evidence="1 2" key="1">
    <citation type="journal article" date="2015" name="Genome Biol.">
        <title>Comparative genomics of Steinernema reveals deeply conserved gene regulatory networks.</title>
        <authorList>
            <person name="Dillman A.R."/>
            <person name="Macchietto M."/>
            <person name="Porter C.F."/>
            <person name="Rogers A."/>
            <person name="Williams B."/>
            <person name="Antoshechkin I."/>
            <person name="Lee M.M."/>
            <person name="Goodwin Z."/>
            <person name="Lu X."/>
            <person name="Lewis E.E."/>
            <person name="Goodrich-Blair H."/>
            <person name="Stock S.P."/>
            <person name="Adams B.J."/>
            <person name="Sternberg P.W."/>
            <person name="Mortazavi A."/>
        </authorList>
    </citation>
    <scope>NUCLEOTIDE SEQUENCE [LARGE SCALE GENOMIC DNA]</scope>
    <source>
        <strain evidence="1 2">ALL</strain>
    </source>
</reference>
<protein>
    <submittedName>
        <fullName evidence="1">Uncharacterized protein</fullName>
    </submittedName>
</protein>
<organism evidence="1 2">
    <name type="scientific">Steinernema carpocapsae</name>
    <name type="common">Entomopathogenic nematode</name>
    <dbReference type="NCBI Taxonomy" id="34508"/>
    <lineage>
        <taxon>Eukaryota</taxon>
        <taxon>Metazoa</taxon>
        <taxon>Ecdysozoa</taxon>
        <taxon>Nematoda</taxon>
        <taxon>Chromadorea</taxon>
        <taxon>Rhabditida</taxon>
        <taxon>Tylenchina</taxon>
        <taxon>Panagrolaimomorpha</taxon>
        <taxon>Strongyloidoidea</taxon>
        <taxon>Steinernematidae</taxon>
        <taxon>Steinernema</taxon>
    </lineage>
</organism>
<dbReference type="InterPro" id="IPR029058">
    <property type="entry name" value="AB_hydrolase_fold"/>
</dbReference>
<keyword evidence="2" id="KW-1185">Reference proteome</keyword>
<evidence type="ECO:0000313" key="2">
    <source>
        <dbReference type="Proteomes" id="UP000298663"/>
    </source>
</evidence>